<dbReference type="STRING" id="446470.Snas_5344"/>
<keyword evidence="2" id="KW-1185">Reference proteome</keyword>
<dbReference type="AlphaFoldDB" id="D3PUV4"/>
<organism evidence="1 2">
    <name type="scientific">Stackebrandtia nassauensis (strain DSM 44728 / CIP 108903 / NRRL B-16338 / NBRC 102104 / LLR-40K-21)</name>
    <dbReference type="NCBI Taxonomy" id="446470"/>
    <lineage>
        <taxon>Bacteria</taxon>
        <taxon>Bacillati</taxon>
        <taxon>Actinomycetota</taxon>
        <taxon>Actinomycetes</taxon>
        <taxon>Glycomycetales</taxon>
        <taxon>Glycomycetaceae</taxon>
        <taxon>Stackebrandtia</taxon>
    </lineage>
</organism>
<dbReference type="SUPFAM" id="SSF56601">
    <property type="entry name" value="beta-lactamase/transpeptidase-like"/>
    <property type="match status" value="1"/>
</dbReference>
<dbReference type="InterPro" id="IPR012338">
    <property type="entry name" value="Beta-lactam/transpept-like"/>
</dbReference>
<gene>
    <name evidence="1" type="ordered locus">Snas_5344</name>
</gene>
<name>D3PUV4_STANL</name>
<dbReference type="Proteomes" id="UP000000844">
    <property type="component" value="Chromosome"/>
</dbReference>
<dbReference type="HOGENOM" id="CLU_077675_0_0_11"/>
<dbReference type="KEGG" id="sna:Snas_5344"/>
<evidence type="ECO:0000313" key="2">
    <source>
        <dbReference type="Proteomes" id="UP000000844"/>
    </source>
</evidence>
<accession>D3PUV4</accession>
<dbReference type="Gene3D" id="3.40.710.10">
    <property type="entry name" value="DD-peptidase/beta-lactamase superfamily"/>
    <property type="match status" value="1"/>
</dbReference>
<dbReference type="eggNOG" id="COG2367">
    <property type="taxonomic scope" value="Bacteria"/>
</dbReference>
<proteinExistence type="predicted"/>
<reference evidence="1 2" key="1">
    <citation type="journal article" date="2009" name="Stand. Genomic Sci.">
        <title>Complete genome sequence of Stackebrandtia nassauensis type strain (LLR-40K-21).</title>
        <authorList>
            <person name="Munk C."/>
            <person name="Lapidus A."/>
            <person name="Copeland A."/>
            <person name="Jando M."/>
            <person name="Mayilraj S."/>
            <person name="Glavina Del Rio T."/>
            <person name="Nolan M."/>
            <person name="Chen F."/>
            <person name="Lucas S."/>
            <person name="Tice H."/>
            <person name="Cheng J.F."/>
            <person name="Han C."/>
            <person name="Detter J.C."/>
            <person name="Bruce D."/>
            <person name="Goodwin L."/>
            <person name="Chain P."/>
            <person name="Pitluck S."/>
            <person name="Goker M."/>
            <person name="Ovchinikova G."/>
            <person name="Pati A."/>
            <person name="Ivanova N."/>
            <person name="Mavromatis K."/>
            <person name="Chen A."/>
            <person name="Palaniappan K."/>
            <person name="Land M."/>
            <person name="Hauser L."/>
            <person name="Chang Y.J."/>
            <person name="Jeffries C.D."/>
            <person name="Bristow J."/>
            <person name="Eisen J.A."/>
            <person name="Markowitz V."/>
            <person name="Hugenholtz P."/>
            <person name="Kyrpides N.C."/>
            <person name="Klenk H.P."/>
        </authorList>
    </citation>
    <scope>NUCLEOTIDE SEQUENCE [LARGE SCALE GENOMIC DNA]</scope>
    <source>
        <strain evidence="2">DSM 44728 / CIP 108903 / NRRL B-16338 / NBRC 102104 / LLR-40K-21</strain>
    </source>
</reference>
<protein>
    <submittedName>
        <fullName evidence="1">Uncharacterized protein</fullName>
    </submittedName>
</protein>
<sequence>MTRRFITFGIITTALVAFGAAFGIHAFSDTLLQTTSGNSKTLTIAPEGDTDVDVDIDGFANWALLDRSSGDIEGANLKETSTPQSMIKPWLVADYLRQAESDAPPLLDSASAAIRISDDEAAQTIYEELGEDASIERLISTCALTDTTVFPGRWSKTEMSVRDAARMGECVADGRAAGPWTKWLLNEMRHVRGSTADEDQHATSGGGRWGIIDGLPASLRDEVAIKNGWTRMADGDWDLNCLAIHDDWVLAIMMGYSGDRSLDYGADRCRAITEQLFGSGA</sequence>
<dbReference type="EMBL" id="CP001778">
    <property type="protein sequence ID" value="ADD44978.1"/>
    <property type="molecule type" value="Genomic_DNA"/>
</dbReference>
<evidence type="ECO:0000313" key="1">
    <source>
        <dbReference type="EMBL" id="ADD44978.1"/>
    </source>
</evidence>